<dbReference type="InterPro" id="IPR052548">
    <property type="entry name" value="Type_VII_TA_antitoxin"/>
</dbReference>
<comment type="caution">
    <text evidence="2">The sequence shown here is derived from an EMBL/GenBank/DDBJ whole genome shotgun (WGS) entry which is preliminary data.</text>
</comment>
<dbReference type="EMBL" id="LANR01000001">
    <property type="protein sequence ID" value="KJV61543.1"/>
    <property type="molecule type" value="Genomic_DNA"/>
</dbReference>
<name>A0A0F3N0N6_RICAM</name>
<evidence type="ECO:0000313" key="2">
    <source>
        <dbReference type="EMBL" id="KJV61543.1"/>
    </source>
</evidence>
<feature type="domain" description="Polymerase beta nucleotidyltransferase" evidence="1">
    <location>
        <begin position="12"/>
        <end position="100"/>
    </location>
</feature>
<keyword evidence="2" id="KW-0808">Transferase</keyword>
<sequence length="101" mass="11841">MDKDIQSYIFINKLKSLPFVNEIWLFGSRARGDNDERSDIDIAIICPNITDQEWLEVMSIIENADTLLKIDCIRFESTKISSELYKNILKEKKIIYVKNKP</sequence>
<evidence type="ECO:0000259" key="1">
    <source>
        <dbReference type="Pfam" id="PF18765"/>
    </source>
</evidence>
<proteinExistence type="predicted"/>
<gene>
    <name evidence="2" type="ORF">APHACPA_0552</name>
</gene>
<dbReference type="PANTHER" id="PTHR33933">
    <property type="entry name" value="NUCLEOTIDYLTRANSFERASE"/>
    <property type="match status" value="1"/>
</dbReference>
<dbReference type="CDD" id="cd05403">
    <property type="entry name" value="NT_KNTase_like"/>
    <property type="match status" value="1"/>
</dbReference>
<reference evidence="2 3" key="1">
    <citation type="submission" date="2015-01" db="EMBL/GenBank/DDBJ databases">
        <title>Genome Sequencing of Rickettsiales.</title>
        <authorList>
            <person name="Daugherty S.C."/>
            <person name="Su Q."/>
            <person name="Abolude K."/>
            <person name="Beier-Sexton M."/>
            <person name="Carlyon J.A."/>
            <person name="Carter R."/>
            <person name="Day N.P."/>
            <person name="Dumler S.J."/>
            <person name="Dyachenko V."/>
            <person name="Godinez A."/>
            <person name="Kurtti T.J."/>
            <person name="Lichay M."/>
            <person name="Mullins K.E."/>
            <person name="Ott S."/>
            <person name="Pappas-Brown V."/>
            <person name="Paris D.H."/>
            <person name="Patel P."/>
            <person name="Richards A.L."/>
            <person name="Sadzewicz L."/>
            <person name="Sears K."/>
            <person name="Seidman D."/>
            <person name="Sengamalay N."/>
            <person name="Stenos J."/>
            <person name="Tallon L.J."/>
            <person name="Vincent G."/>
            <person name="Fraser C.M."/>
            <person name="Munderloh U."/>
            <person name="Dunning-Hotopp J.C."/>
        </authorList>
    </citation>
    <scope>NUCLEOTIDE SEQUENCE [LARGE SCALE GENOMIC DNA]</scope>
    <source>
        <strain evidence="2 3">Ac/Pa</strain>
    </source>
</reference>
<dbReference type="Gene3D" id="3.30.460.10">
    <property type="entry name" value="Beta Polymerase, domain 2"/>
    <property type="match status" value="1"/>
</dbReference>
<dbReference type="InterPro" id="IPR041633">
    <property type="entry name" value="Polbeta"/>
</dbReference>
<protein>
    <submittedName>
        <fullName evidence="2">Nucleotidyltransferase domain protein</fullName>
    </submittedName>
</protein>
<evidence type="ECO:0000313" key="3">
    <source>
        <dbReference type="Proteomes" id="UP000033556"/>
    </source>
</evidence>
<dbReference type="RefSeq" id="WP_014391833.1">
    <property type="nucleotide sequence ID" value="NZ_LANR01000001.1"/>
</dbReference>
<dbReference type="GO" id="GO:0016740">
    <property type="term" value="F:transferase activity"/>
    <property type="evidence" value="ECO:0007669"/>
    <property type="project" value="UniProtKB-KW"/>
</dbReference>
<dbReference type="SUPFAM" id="SSF81301">
    <property type="entry name" value="Nucleotidyltransferase"/>
    <property type="match status" value="1"/>
</dbReference>
<accession>A0A0F3N0N6</accession>
<dbReference type="InterPro" id="IPR043519">
    <property type="entry name" value="NT_sf"/>
</dbReference>
<dbReference type="PATRIC" id="fig|1359164.3.peg.549"/>
<keyword evidence="3" id="KW-1185">Reference proteome</keyword>
<dbReference type="AlphaFoldDB" id="A0A0F3N0N6"/>
<dbReference type="Pfam" id="PF18765">
    <property type="entry name" value="Polbeta"/>
    <property type="match status" value="1"/>
</dbReference>
<organism evidence="2 3">
    <name type="scientific">Rickettsia amblyommatis str. Ac/Pa</name>
    <dbReference type="NCBI Taxonomy" id="1359164"/>
    <lineage>
        <taxon>Bacteria</taxon>
        <taxon>Pseudomonadati</taxon>
        <taxon>Pseudomonadota</taxon>
        <taxon>Alphaproteobacteria</taxon>
        <taxon>Rickettsiales</taxon>
        <taxon>Rickettsiaceae</taxon>
        <taxon>Rickettsieae</taxon>
        <taxon>Rickettsia</taxon>
        <taxon>spotted fever group</taxon>
    </lineage>
</organism>
<dbReference type="PANTHER" id="PTHR33933:SF1">
    <property type="entry name" value="PROTEIN ADENYLYLTRANSFERASE MNTA-RELATED"/>
    <property type="match status" value="1"/>
</dbReference>
<dbReference type="Proteomes" id="UP000033556">
    <property type="component" value="Unassembled WGS sequence"/>
</dbReference>